<gene>
    <name evidence="1" type="ORF">OOT00_03700</name>
</gene>
<dbReference type="RefSeq" id="WP_265423942.1">
    <property type="nucleotide sequence ID" value="NZ_JAPFPW010000002.1"/>
</dbReference>
<organism evidence="1 2">
    <name type="scientific">Desulfobotulus pelophilus</name>
    <dbReference type="NCBI Taxonomy" id="2823377"/>
    <lineage>
        <taxon>Bacteria</taxon>
        <taxon>Pseudomonadati</taxon>
        <taxon>Thermodesulfobacteriota</taxon>
        <taxon>Desulfobacteria</taxon>
        <taxon>Desulfobacterales</taxon>
        <taxon>Desulfobacteraceae</taxon>
        <taxon>Desulfobotulus</taxon>
    </lineage>
</organism>
<comment type="caution">
    <text evidence="1">The sequence shown here is derived from an EMBL/GenBank/DDBJ whole genome shotgun (WGS) entry which is preliminary data.</text>
</comment>
<dbReference type="EMBL" id="JAPFPW010000002">
    <property type="protein sequence ID" value="MCW7753088.1"/>
    <property type="molecule type" value="Genomic_DNA"/>
</dbReference>
<accession>A0ABT3N6K7</accession>
<reference evidence="1 2" key="1">
    <citation type="submission" date="2022-11" db="EMBL/GenBank/DDBJ databases">
        <title>Desulfobotulus tamanensis H1 sp. nov. - anaerobic, alkaliphilic, sulphate reducing bacterium isolated from terrestrial mud volcano.</title>
        <authorList>
            <person name="Frolova A."/>
            <person name="Merkel A.Y."/>
            <person name="Slobodkin A.I."/>
        </authorList>
    </citation>
    <scope>NUCLEOTIDE SEQUENCE [LARGE SCALE GENOMIC DNA]</scope>
    <source>
        <strain evidence="1 2">H1</strain>
    </source>
</reference>
<name>A0ABT3N6K7_9BACT</name>
<sequence>MMGSVRVSILISSMLLIAMALFVSAVCARETVRVVGHQYTPYQNQDQSGFQNDLVKAAFDAVGLQADIAITPPFRTIQDFYNCRYAVSADGETLEDEIKNRELDVRKHVYWNVPIGLMYYKPNLTEAERKALESVSDFSQINPEYSILSYGGYDPYTPEGFQGKVDSRSHSPEQTMMMIKGNRYKLGFEVLGVTPYTIMNSDDPADLKNWGFVNAWVFVPQYMAFKGKDPKGAYYEEKFLEGLRAIKANGVYLDIYEKLYGKNNVPSSAVDDPHGEIRKEDLGKLVKDAGFDMEKFLRQERDASGSIVRFVE</sequence>
<protein>
    <recommendedName>
        <fullName evidence="3">Solute-binding protein family 3/N-terminal domain-containing protein</fullName>
    </recommendedName>
</protein>
<proteinExistence type="predicted"/>
<evidence type="ECO:0008006" key="3">
    <source>
        <dbReference type="Google" id="ProtNLM"/>
    </source>
</evidence>
<evidence type="ECO:0000313" key="1">
    <source>
        <dbReference type="EMBL" id="MCW7753088.1"/>
    </source>
</evidence>
<keyword evidence="2" id="KW-1185">Reference proteome</keyword>
<evidence type="ECO:0000313" key="2">
    <source>
        <dbReference type="Proteomes" id="UP001209681"/>
    </source>
</evidence>
<dbReference type="SUPFAM" id="SSF53850">
    <property type="entry name" value="Periplasmic binding protein-like II"/>
    <property type="match status" value="1"/>
</dbReference>
<dbReference type="Proteomes" id="UP001209681">
    <property type="component" value="Unassembled WGS sequence"/>
</dbReference>